<comment type="caution">
    <text evidence="2">The sequence shown here is derived from an EMBL/GenBank/DDBJ whole genome shotgun (WGS) entry which is preliminary data.</text>
</comment>
<gene>
    <name evidence="2" type="ORF">LCGC14_3076510</name>
</gene>
<evidence type="ECO:0000256" key="1">
    <source>
        <dbReference type="SAM" id="MobiDB-lite"/>
    </source>
</evidence>
<sequence length="41" mass="4282">RGWIRAVGKAIDPIKSGLPPVIGSKRNDSSSQCAAFGNRGN</sequence>
<feature type="non-terminal residue" evidence="2">
    <location>
        <position position="1"/>
    </location>
</feature>
<accession>A0A0F8Z580</accession>
<name>A0A0F8Z580_9ZZZZ</name>
<dbReference type="EMBL" id="LAZR01065590">
    <property type="protein sequence ID" value="KKK55246.1"/>
    <property type="molecule type" value="Genomic_DNA"/>
</dbReference>
<reference evidence="2" key="1">
    <citation type="journal article" date="2015" name="Nature">
        <title>Complex archaea that bridge the gap between prokaryotes and eukaryotes.</title>
        <authorList>
            <person name="Spang A."/>
            <person name="Saw J.H."/>
            <person name="Jorgensen S.L."/>
            <person name="Zaremba-Niedzwiedzka K."/>
            <person name="Martijn J."/>
            <person name="Lind A.E."/>
            <person name="van Eijk R."/>
            <person name="Schleper C."/>
            <person name="Guy L."/>
            <person name="Ettema T.J."/>
        </authorList>
    </citation>
    <scope>NUCLEOTIDE SEQUENCE</scope>
</reference>
<evidence type="ECO:0000313" key="2">
    <source>
        <dbReference type="EMBL" id="KKK55246.1"/>
    </source>
</evidence>
<proteinExistence type="predicted"/>
<dbReference type="AlphaFoldDB" id="A0A0F8Z580"/>
<feature type="region of interest" description="Disordered" evidence="1">
    <location>
        <begin position="18"/>
        <end position="41"/>
    </location>
</feature>
<protein>
    <submittedName>
        <fullName evidence="2">Uncharacterized protein</fullName>
    </submittedName>
</protein>
<organism evidence="2">
    <name type="scientific">marine sediment metagenome</name>
    <dbReference type="NCBI Taxonomy" id="412755"/>
    <lineage>
        <taxon>unclassified sequences</taxon>
        <taxon>metagenomes</taxon>
        <taxon>ecological metagenomes</taxon>
    </lineage>
</organism>